<keyword evidence="11" id="KW-0175">Coiled coil</keyword>
<gene>
    <name evidence="14" type="ORF">BaRGS_00039603</name>
</gene>
<dbReference type="PANTHER" id="PTHR23159:SF60">
    <property type="entry name" value="SPINDLE ASSEMBLY ABNORMAL PROTEIN 4"/>
    <property type="match status" value="1"/>
</dbReference>
<evidence type="ECO:0000313" key="14">
    <source>
        <dbReference type="EMBL" id="KAK7454115.1"/>
    </source>
</evidence>
<evidence type="ECO:0000313" key="15">
    <source>
        <dbReference type="Proteomes" id="UP001519460"/>
    </source>
</evidence>
<evidence type="ECO:0000256" key="10">
    <source>
        <dbReference type="ARBA" id="ARBA00023242"/>
    </source>
</evidence>
<evidence type="ECO:0000256" key="3">
    <source>
        <dbReference type="ARBA" id="ARBA00008926"/>
    </source>
</evidence>
<feature type="region of interest" description="Disordered" evidence="12">
    <location>
        <begin position="457"/>
        <end position="480"/>
    </location>
</feature>
<name>A0ABD0J2Y3_9CAEN</name>
<evidence type="ECO:0000259" key="13">
    <source>
        <dbReference type="Pfam" id="PF25600"/>
    </source>
</evidence>
<keyword evidence="9" id="KW-0906">Nuclear pore complex</keyword>
<comment type="similarity">
    <text evidence="3">Belongs to the nucleoporin GLFG family.</text>
</comment>
<dbReference type="Gene3D" id="1.10.10.2360">
    <property type="match status" value="1"/>
</dbReference>
<dbReference type="GO" id="GO:0005643">
    <property type="term" value="C:nuclear pore"/>
    <property type="evidence" value="ECO:0007669"/>
    <property type="project" value="UniProtKB-SubCell"/>
</dbReference>
<dbReference type="GO" id="GO:0031965">
    <property type="term" value="C:nuclear membrane"/>
    <property type="evidence" value="ECO:0007669"/>
    <property type="project" value="UniProtKB-SubCell"/>
</dbReference>
<evidence type="ECO:0000256" key="6">
    <source>
        <dbReference type="ARBA" id="ARBA00022816"/>
    </source>
</evidence>
<feature type="non-terminal residue" evidence="14">
    <location>
        <position position="900"/>
    </location>
</feature>
<accession>A0ABD0J2Y3</accession>
<feature type="coiled-coil region" evidence="11">
    <location>
        <begin position="274"/>
        <end position="319"/>
    </location>
</feature>
<dbReference type="GO" id="GO:0015031">
    <property type="term" value="P:protein transport"/>
    <property type="evidence" value="ECO:0007669"/>
    <property type="project" value="UniProtKB-KW"/>
</dbReference>
<feature type="domain" description="TRIM8/14/16/25/29/45/65 coiled-coil region" evidence="13">
    <location>
        <begin position="274"/>
        <end position="370"/>
    </location>
</feature>
<keyword evidence="15" id="KW-1185">Reference proteome</keyword>
<dbReference type="FunFam" id="1.10.10.2360:FF:000001">
    <property type="entry name" value="Nuclear pore complex protein Nup98-Nup96"/>
    <property type="match status" value="1"/>
</dbReference>
<keyword evidence="5" id="KW-0813">Transport</keyword>
<dbReference type="PANTHER" id="PTHR23159">
    <property type="entry name" value="CENTROSOMAL PROTEIN 2"/>
    <property type="match status" value="1"/>
</dbReference>
<evidence type="ECO:0000256" key="12">
    <source>
        <dbReference type="SAM" id="MobiDB-lite"/>
    </source>
</evidence>
<evidence type="ECO:0000256" key="8">
    <source>
        <dbReference type="ARBA" id="ARBA00023010"/>
    </source>
</evidence>
<sequence length="900" mass="98097">MASSASLSAASAAKVRCVIHFSATNEDEAICALTETTFDRILDFSNKWKRLVGAQGDVARVFRRRNICSHVAVCMRLLTQVLDFTTDSLTQPGFTELKEGLQGMCLCCTQSQRIAALEQEVVDTQKHFQTAKDDVVLTFGRLKEMLEKRCQEFITTLQSQEDKLISGKKAEKPQLDQQRAAISTQARSLDQLLASSPDSALVGMLNKLKQRLASLERQPHARKQQEGGLSKVKFDTQKMASLQREIAALGWVVNENLQKAAQDVLVLNSFVHIINELRQEVSDAQAHFAAMRQEVNATCDRLQQTVERKRTELNNAIRQQEECFLSPIEDEKSFLEEHRASLAAHAVIGEHLLDISSNTTLLGTLKRLKARLDNLESRARPPRRAQTSPPWTLSMDEDLLSYLEQSIGEVGHVLFDSDPSASAGEQPGTVIHVGQGTGYKGAGWVLVRWDKSGRAKWQRHGGGGKYESHDTGPRQQPHNPVLRKYTPIAVSDPRQPRLTGFTRRIHDQKERAALTDQSQRLEEKEAAILAEVSALEKEIADAKKHFASTEDDINTTFDRLQKTLENRRLEIIESIQVQQEKFLTAKKAEKPPLDQQQADVATMRSLAQHLVTLPDSAFVSTLAKVKKRLDSLEAKSPERHAETCGLSKVTFDTEDQADLESSIASFGHVETDSPAPNTDEMEELHEISKPPDGPFGPVTIGVSGSAAGFGWRPFSGSVLTTTNTTTSHGKGFALTGLTRSPFGFGQPTTSTGTLSAVSSNPVSTGFTGSPFGFGQPTTSTGTLSAVSSNPVSTGFTGSPFGFGQPTTSTGTLYGVSSNPLSTGFTGSPFGFGQPTTSTGTLSFMSSGVYVDGFIVGGGTTVKFNPPSGLDTMSKSGVTTSINTRHQCITAMKEYENKSLE</sequence>
<feature type="region of interest" description="Disordered" evidence="12">
    <location>
        <begin position="664"/>
        <end position="696"/>
    </location>
</feature>
<dbReference type="GO" id="GO:0051028">
    <property type="term" value="P:mRNA transport"/>
    <property type="evidence" value="ECO:0007669"/>
    <property type="project" value="UniProtKB-KW"/>
</dbReference>
<proteinExistence type="inferred from homology"/>
<feature type="coiled-coil region" evidence="11">
    <location>
        <begin position="511"/>
        <end position="552"/>
    </location>
</feature>
<keyword evidence="10" id="KW-0539">Nucleus</keyword>
<dbReference type="AlphaFoldDB" id="A0ABD0J2Y3"/>
<evidence type="ECO:0000256" key="1">
    <source>
        <dbReference type="ARBA" id="ARBA00004567"/>
    </source>
</evidence>
<dbReference type="EMBL" id="JACVVK020000705">
    <property type="protein sequence ID" value="KAK7454115.1"/>
    <property type="molecule type" value="Genomic_DNA"/>
</dbReference>
<dbReference type="Proteomes" id="UP001519460">
    <property type="component" value="Unassembled WGS sequence"/>
</dbReference>
<evidence type="ECO:0000256" key="4">
    <source>
        <dbReference type="ARBA" id="ARBA00013472"/>
    </source>
</evidence>
<protein>
    <recommendedName>
        <fullName evidence="4">Nuclear pore complex protein Nup98-Nup96</fullName>
    </recommendedName>
</protein>
<dbReference type="Pfam" id="PF25600">
    <property type="entry name" value="TRIM_CC"/>
    <property type="match status" value="1"/>
</dbReference>
<dbReference type="InterPro" id="IPR058030">
    <property type="entry name" value="TRIM8/14/16/25/29/45/65_CC"/>
</dbReference>
<reference evidence="14 15" key="1">
    <citation type="journal article" date="2023" name="Sci. Data">
        <title>Genome assembly of the Korean intertidal mud-creeper Batillaria attramentaria.</title>
        <authorList>
            <person name="Patra A.K."/>
            <person name="Ho P.T."/>
            <person name="Jun S."/>
            <person name="Lee S.J."/>
            <person name="Kim Y."/>
            <person name="Won Y.J."/>
        </authorList>
    </citation>
    <scope>NUCLEOTIDE SEQUENCE [LARGE SCALE GENOMIC DNA]</scope>
    <source>
        <strain evidence="14">Wonlab-2016</strain>
    </source>
</reference>
<keyword evidence="8" id="KW-0811">Translocation</keyword>
<organism evidence="14 15">
    <name type="scientific">Batillaria attramentaria</name>
    <dbReference type="NCBI Taxonomy" id="370345"/>
    <lineage>
        <taxon>Eukaryota</taxon>
        <taxon>Metazoa</taxon>
        <taxon>Spiralia</taxon>
        <taxon>Lophotrochozoa</taxon>
        <taxon>Mollusca</taxon>
        <taxon>Gastropoda</taxon>
        <taxon>Caenogastropoda</taxon>
        <taxon>Sorbeoconcha</taxon>
        <taxon>Cerithioidea</taxon>
        <taxon>Batillariidae</taxon>
        <taxon>Batillaria</taxon>
    </lineage>
</organism>
<keyword evidence="7" id="KW-0653">Protein transport</keyword>
<evidence type="ECO:0000256" key="9">
    <source>
        <dbReference type="ARBA" id="ARBA00023132"/>
    </source>
</evidence>
<evidence type="ECO:0000256" key="2">
    <source>
        <dbReference type="ARBA" id="ARBA00004620"/>
    </source>
</evidence>
<comment type="caution">
    <text evidence="14">The sequence shown here is derived from an EMBL/GenBank/DDBJ whole genome shotgun (WGS) entry which is preliminary data.</text>
</comment>
<dbReference type="Pfam" id="PF21240">
    <property type="entry name" value="Nup98_GLEBS"/>
    <property type="match status" value="1"/>
</dbReference>
<evidence type="ECO:0000256" key="11">
    <source>
        <dbReference type="SAM" id="Coils"/>
    </source>
</evidence>
<evidence type="ECO:0000256" key="7">
    <source>
        <dbReference type="ARBA" id="ARBA00022927"/>
    </source>
</evidence>
<comment type="subcellular location">
    <subcellularLocation>
        <location evidence="2">Nucleus membrane</location>
        <topology evidence="2">Peripheral membrane protein</topology>
        <orientation evidence="2">Nucleoplasmic side</orientation>
    </subcellularLocation>
    <subcellularLocation>
        <location evidence="1">Nucleus</location>
        <location evidence="1">Nuclear pore complex</location>
    </subcellularLocation>
</comment>
<keyword evidence="6" id="KW-0509">mRNA transport</keyword>
<evidence type="ECO:0000256" key="5">
    <source>
        <dbReference type="ARBA" id="ARBA00022448"/>
    </source>
</evidence>
<feature type="coiled-coil region" evidence="11">
    <location>
        <begin position="114"/>
        <end position="163"/>
    </location>
</feature>